<keyword evidence="2" id="KW-1185">Reference proteome</keyword>
<dbReference type="Gene3D" id="2.120.10.30">
    <property type="entry name" value="TolB, C-terminal domain"/>
    <property type="match status" value="1"/>
</dbReference>
<accession>A0ABD3JDM7</accession>
<dbReference type="FunFam" id="2.120.10.30:FF:000089">
    <property type="entry name" value="Calcium-dependent phosphotriesterase superfamily protein"/>
    <property type="match status" value="1"/>
</dbReference>
<protein>
    <recommendedName>
        <fullName evidence="3">Calcium-dependent phosphotriesterase superfamily protein</fullName>
    </recommendedName>
</protein>
<reference evidence="1 2" key="1">
    <citation type="submission" date="2024-11" db="EMBL/GenBank/DDBJ databases">
        <title>Chromosome-level genome assembly of Eucalyptus globulus Labill. provides insights into its genome evolution.</title>
        <authorList>
            <person name="Li X."/>
        </authorList>
    </citation>
    <scope>NUCLEOTIDE SEQUENCE [LARGE SCALE GENOMIC DNA]</scope>
    <source>
        <strain evidence="1">CL2024</strain>
        <tissue evidence="1">Fresh tender leaves</tissue>
    </source>
</reference>
<dbReference type="EMBL" id="JBJKBG010000008">
    <property type="protein sequence ID" value="KAL3725284.1"/>
    <property type="molecule type" value="Genomic_DNA"/>
</dbReference>
<dbReference type="PANTHER" id="PTHR31460:SF0">
    <property type="entry name" value="CALCIUM-DEPENDENT PHOSPHOTRIESTERASE SUPERFAMILY PROTEIN-RELATED"/>
    <property type="match status" value="1"/>
</dbReference>
<evidence type="ECO:0008006" key="3">
    <source>
        <dbReference type="Google" id="ProtNLM"/>
    </source>
</evidence>
<comment type="caution">
    <text evidence="1">The sequence shown here is derived from an EMBL/GenBank/DDBJ whole genome shotgun (WGS) entry which is preliminary data.</text>
</comment>
<gene>
    <name evidence="1" type="ORF">ACJRO7_030313</name>
</gene>
<dbReference type="InterPro" id="IPR053224">
    <property type="entry name" value="Sensory_adhesion_molecule"/>
</dbReference>
<dbReference type="SUPFAM" id="SSF63829">
    <property type="entry name" value="Calcium-dependent phosphotriesterase"/>
    <property type="match status" value="1"/>
</dbReference>
<proteinExistence type="predicted"/>
<dbReference type="Proteomes" id="UP001634007">
    <property type="component" value="Unassembled WGS sequence"/>
</dbReference>
<evidence type="ECO:0000313" key="2">
    <source>
        <dbReference type="Proteomes" id="UP001634007"/>
    </source>
</evidence>
<dbReference type="InterPro" id="IPR011042">
    <property type="entry name" value="6-blade_b-propeller_TolB-like"/>
</dbReference>
<name>A0ABD3JDM7_EUCGL</name>
<dbReference type="PANTHER" id="PTHR31460">
    <property type="match status" value="1"/>
</dbReference>
<dbReference type="AlphaFoldDB" id="A0ABD3JDM7"/>
<organism evidence="1 2">
    <name type="scientific">Eucalyptus globulus</name>
    <name type="common">Tasmanian blue gum</name>
    <dbReference type="NCBI Taxonomy" id="34317"/>
    <lineage>
        <taxon>Eukaryota</taxon>
        <taxon>Viridiplantae</taxon>
        <taxon>Streptophyta</taxon>
        <taxon>Embryophyta</taxon>
        <taxon>Tracheophyta</taxon>
        <taxon>Spermatophyta</taxon>
        <taxon>Magnoliopsida</taxon>
        <taxon>eudicotyledons</taxon>
        <taxon>Gunneridae</taxon>
        <taxon>Pentapetalae</taxon>
        <taxon>rosids</taxon>
        <taxon>malvids</taxon>
        <taxon>Myrtales</taxon>
        <taxon>Myrtaceae</taxon>
        <taxon>Myrtoideae</taxon>
        <taxon>Eucalypteae</taxon>
        <taxon>Eucalyptus</taxon>
    </lineage>
</organism>
<sequence>MAGSLCSAKLIAAFLLLSAVPFAYLIALELSPPSTHVFHYHSSGFLRECAKWDAPGRRFLVSFFEGGVGQVPVPDNHSPSSAAVLEETTVIKDADVAGNASLGLAVDTGRGRLLVAVGDVFWNKYSALAAYDMSTWKRTFLTQLSGPSDGKTFADDIALDPEGNAYVTDAKGNKIWKVGPDGELLSIIRSPLFIPKEWYRNWVGLNGIAYHPDGYLIVVHTFSGKLFKIDVTNGGEEVKVIDVVGGPLRMGDGLELLSPTKLVVAGKPSGTLVESLDGWQSASVVGRFKGPSHRVATAATVKDGKVYLNHMFGLGYPKKKHALVEAVFST</sequence>
<evidence type="ECO:0000313" key="1">
    <source>
        <dbReference type="EMBL" id="KAL3725284.1"/>
    </source>
</evidence>